<evidence type="ECO:0000313" key="2">
    <source>
        <dbReference type="EMBL" id="KRG58102.1"/>
    </source>
</evidence>
<keyword evidence="1" id="KW-0732">Signal</keyword>
<dbReference type="STRING" id="266128.ABB25_07315"/>
<proteinExistence type="predicted"/>
<keyword evidence="3" id="KW-1185">Reference proteome</keyword>
<dbReference type="CDD" id="cd14789">
    <property type="entry name" value="Tiki"/>
    <property type="match status" value="1"/>
</dbReference>
<sequence>MRWLLAALSACVLAVGSVLPAVARPEPLPATVASAPAASWVPLLWEVRGQGQARVLLLGSIHLLEPADYPLPAEVQQAYAQADRVVFELAPEQMLSAELAQAMLRAAARRSGRLQDDLSPAQWQRLLQWAQQRQMPVERLQLLKPWFAALTISLQEMAAAGLQAELGLDRHLMQRARADGKSVLGLEDGLAQIALFEAMGHAEQQQMLAEALDEADSNGARSQRLLQAWRSGEPAAFWAQAGEPLKKDYPALYQSINVQRNTAWLAQLPQWLQDGHGTTLVVVGALHLVGSDGLVQRLQSQGYKVQRLCRAGACPNEQRRRSRR</sequence>
<evidence type="ECO:0008006" key="4">
    <source>
        <dbReference type="Google" id="ProtNLM"/>
    </source>
</evidence>
<dbReference type="Proteomes" id="UP000051254">
    <property type="component" value="Unassembled WGS sequence"/>
</dbReference>
<dbReference type="PATRIC" id="fig|266128.3.peg.334"/>
<evidence type="ECO:0000313" key="3">
    <source>
        <dbReference type="Proteomes" id="UP000051254"/>
    </source>
</evidence>
<organism evidence="2 3">
    <name type="scientific">Stenotrophomonas koreensis</name>
    <dbReference type="NCBI Taxonomy" id="266128"/>
    <lineage>
        <taxon>Bacteria</taxon>
        <taxon>Pseudomonadati</taxon>
        <taxon>Pseudomonadota</taxon>
        <taxon>Gammaproteobacteria</taxon>
        <taxon>Lysobacterales</taxon>
        <taxon>Lysobacteraceae</taxon>
        <taxon>Stenotrophomonas</taxon>
    </lineage>
</organism>
<dbReference type="Pfam" id="PF01963">
    <property type="entry name" value="TraB_PrgY_gumN"/>
    <property type="match status" value="1"/>
</dbReference>
<dbReference type="EMBL" id="LDJH01000012">
    <property type="protein sequence ID" value="KRG58102.1"/>
    <property type="molecule type" value="Genomic_DNA"/>
</dbReference>
<protein>
    <recommendedName>
        <fullName evidence="4">Polysaccharide biosynthesis protein GumN</fullName>
    </recommendedName>
</protein>
<feature type="signal peptide" evidence="1">
    <location>
        <begin position="1"/>
        <end position="23"/>
    </location>
</feature>
<comment type="caution">
    <text evidence="2">The sequence shown here is derived from an EMBL/GenBank/DDBJ whole genome shotgun (WGS) entry which is preliminary data.</text>
</comment>
<accession>A0A0R0BM82</accession>
<feature type="chain" id="PRO_5006392672" description="Polysaccharide biosynthesis protein GumN" evidence="1">
    <location>
        <begin position="24"/>
        <end position="324"/>
    </location>
</feature>
<dbReference type="PANTHER" id="PTHR40590:SF1">
    <property type="entry name" value="CYTOPLASMIC PROTEIN"/>
    <property type="match status" value="1"/>
</dbReference>
<dbReference type="AlphaFoldDB" id="A0A0R0BM82"/>
<dbReference type="RefSeq" id="WP_057665442.1">
    <property type="nucleotide sequence ID" value="NZ_LDJH01000012.1"/>
</dbReference>
<dbReference type="PANTHER" id="PTHR40590">
    <property type="entry name" value="CYTOPLASMIC PROTEIN-RELATED"/>
    <property type="match status" value="1"/>
</dbReference>
<dbReference type="OrthoDB" id="357294at2"/>
<dbReference type="InterPro" id="IPR047111">
    <property type="entry name" value="YbaP-like"/>
</dbReference>
<evidence type="ECO:0000256" key="1">
    <source>
        <dbReference type="SAM" id="SignalP"/>
    </source>
</evidence>
<gene>
    <name evidence="2" type="ORF">ABB25_07315</name>
</gene>
<name>A0A0R0BM82_9GAMM</name>
<reference evidence="2 3" key="1">
    <citation type="submission" date="2015-05" db="EMBL/GenBank/DDBJ databases">
        <title>Genome sequencing and analysis of members of genus Stenotrophomonas.</title>
        <authorList>
            <person name="Patil P.P."/>
            <person name="Midha S."/>
            <person name="Patil P.B."/>
        </authorList>
    </citation>
    <scope>NUCLEOTIDE SEQUENCE [LARGE SCALE GENOMIC DNA]</scope>
    <source>
        <strain evidence="2 3">DSM 17805</strain>
    </source>
</reference>
<dbReference type="InterPro" id="IPR002816">
    <property type="entry name" value="TraB/PrgY/GumN_fam"/>
</dbReference>